<comment type="caution">
    <text evidence="1">The sequence shown here is derived from an EMBL/GenBank/DDBJ whole genome shotgun (WGS) entry which is preliminary data.</text>
</comment>
<evidence type="ECO:0000313" key="1">
    <source>
        <dbReference type="EMBL" id="CAI9542698.1"/>
    </source>
</evidence>
<accession>A0ABN9B4H4</accession>
<reference evidence="1" key="1">
    <citation type="submission" date="2023-05" db="EMBL/GenBank/DDBJ databases">
        <authorList>
            <person name="Stuckert A."/>
        </authorList>
    </citation>
    <scope>NUCLEOTIDE SEQUENCE</scope>
</reference>
<keyword evidence="2" id="KW-1185">Reference proteome</keyword>
<name>A0ABN9B4H4_9NEOB</name>
<dbReference type="Proteomes" id="UP001162483">
    <property type="component" value="Unassembled WGS sequence"/>
</dbReference>
<gene>
    <name evidence="1" type="ORF">SPARVUS_LOCUS2139845</name>
</gene>
<organism evidence="1 2">
    <name type="scientific">Staurois parvus</name>
    <dbReference type="NCBI Taxonomy" id="386267"/>
    <lineage>
        <taxon>Eukaryota</taxon>
        <taxon>Metazoa</taxon>
        <taxon>Chordata</taxon>
        <taxon>Craniata</taxon>
        <taxon>Vertebrata</taxon>
        <taxon>Euteleostomi</taxon>
        <taxon>Amphibia</taxon>
        <taxon>Batrachia</taxon>
        <taxon>Anura</taxon>
        <taxon>Neobatrachia</taxon>
        <taxon>Ranoidea</taxon>
        <taxon>Ranidae</taxon>
        <taxon>Staurois</taxon>
    </lineage>
</organism>
<dbReference type="EMBL" id="CATNWA010002365">
    <property type="protein sequence ID" value="CAI9542698.1"/>
    <property type="molecule type" value="Genomic_DNA"/>
</dbReference>
<proteinExistence type="predicted"/>
<protein>
    <submittedName>
        <fullName evidence="1">Uncharacterized protein</fullName>
    </submittedName>
</protein>
<evidence type="ECO:0000313" key="2">
    <source>
        <dbReference type="Proteomes" id="UP001162483"/>
    </source>
</evidence>
<sequence length="46" mass="5017">MGPPTNPRPSGRARVSKWSVRPCAGDNKSVAYTGPQDIKMYWAPGQ</sequence>